<dbReference type="PROSITE" id="PS51007">
    <property type="entry name" value="CYTC"/>
    <property type="match status" value="1"/>
</dbReference>
<dbReference type="NCBIfam" id="TIGR02603">
    <property type="entry name" value="CxxCH_TIGR02603"/>
    <property type="match status" value="1"/>
</dbReference>
<accession>A0ABS5BKQ6</accession>
<dbReference type="SUPFAM" id="SSF46626">
    <property type="entry name" value="Cytochrome c"/>
    <property type="match status" value="1"/>
</dbReference>
<dbReference type="Proteomes" id="UP000676565">
    <property type="component" value="Unassembled WGS sequence"/>
</dbReference>
<keyword evidence="2 4" id="KW-0479">Metal-binding</keyword>
<evidence type="ECO:0000256" key="1">
    <source>
        <dbReference type="ARBA" id="ARBA00022617"/>
    </source>
</evidence>
<evidence type="ECO:0000256" key="2">
    <source>
        <dbReference type="ARBA" id="ARBA00022723"/>
    </source>
</evidence>
<dbReference type="Gene3D" id="1.10.760.10">
    <property type="entry name" value="Cytochrome c-like domain"/>
    <property type="match status" value="1"/>
</dbReference>
<dbReference type="RefSeq" id="WP_210652429.1">
    <property type="nucleotide sequence ID" value="NZ_JAGKQQ010000001.1"/>
</dbReference>
<dbReference type="Pfam" id="PF23500">
    <property type="entry name" value="DUF7133"/>
    <property type="match status" value="1"/>
</dbReference>
<dbReference type="NCBIfam" id="TIGR02604">
    <property type="entry name" value="Piru_Ver_Nterm"/>
    <property type="match status" value="1"/>
</dbReference>
<keyword evidence="5" id="KW-0732">Signal</keyword>
<dbReference type="InterPro" id="IPR011042">
    <property type="entry name" value="6-blade_b-propeller_TolB-like"/>
</dbReference>
<evidence type="ECO:0000256" key="4">
    <source>
        <dbReference type="PROSITE-ProRule" id="PRU00433"/>
    </source>
</evidence>
<name>A0ABS5BKQ6_9BACT</name>
<dbReference type="InterPro" id="IPR036909">
    <property type="entry name" value="Cyt_c-like_dom_sf"/>
</dbReference>
<evidence type="ECO:0000259" key="6">
    <source>
        <dbReference type="PROSITE" id="PS51007"/>
    </source>
</evidence>
<evidence type="ECO:0000313" key="7">
    <source>
        <dbReference type="EMBL" id="MBP3954292.1"/>
    </source>
</evidence>
<organism evidence="7 8">
    <name type="scientific">Gemmata palustris</name>
    <dbReference type="NCBI Taxonomy" id="2822762"/>
    <lineage>
        <taxon>Bacteria</taxon>
        <taxon>Pseudomonadati</taxon>
        <taxon>Planctomycetota</taxon>
        <taxon>Planctomycetia</taxon>
        <taxon>Gemmatales</taxon>
        <taxon>Gemmataceae</taxon>
        <taxon>Gemmata</taxon>
    </lineage>
</organism>
<dbReference type="InterPro" id="IPR011041">
    <property type="entry name" value="Quinoprot_gluc/sorb_DH_b-prop"/>
</dbReference>
<keyword evidence="3 4" id="KW-0408">Iron</keyword>
<evidence type="ECO:0000256" key="5">
    <source>
        <dbReference type="SAM" id="SignalP"/>
    </source>
</evidence>
<gene>
    <name evidence="7" type="ORF">J8F10_03150</name>
</gene>
<dbReference type="Gene3D" id="2.60.120.260">
    <property type="entry name" value="Galactose-binding domain-like"/>
    <property type="match status" value="1"/>
</dbReference>
<feature type="signal peptide" evidence="5">
    <location>
        <begin position="1"/>
        <end position="19"/>
    </location>
</feature>
<sequence length="1223" mass="132027">MPRLISLAAFLAFAAPAFAQPKGGGPLPPEKALAALKIADGFQVELFAAEPMLINPTSIDVDHKGRVWVAEAVNYRRKNFGRPIIRKEGDRIVVLVDANGGGKATEAKTFYQGEELYGPLGVCVAPYADGKGQRVFVCQSPDILVFEDKDGDLKADGPPKKFLTGFGGFDHDHGVHGLNIGPDGKLYFTVGDGGLTGLQASDGKGKKWVTNTTDCQKGTVWRCDADGTNLELIAHNFRNNYECCVNSFGEVWLSDNDDDGNQQTRICFVMPGGNYGYGPRGPGQSHWHEEQPGIVHKTLRVGQGSPTGITFYEGALFPKKYQGALLHCDCAPAEVRWFFPKAKGAGYELTKELLLSSSDPWFRPSDVCVAPDGSIFVADWYDRGVGGHGMGDPTDGRIYRITPKGHTGYKVPEVKLDTSEEIATALCSPNLAVRATTFAKLRNMPQLQVNTILSSAMLNSNSNSTLYLIAGKHLRGIVEVEDVAKEMNLKADDFLKKLTGIGEGFIKSSATFRAGDTRTIPFAAGKYAAPGTVDFEDRVREMLVAMAGQEENQGWKSPAVYRECLIQLRFLKPNEKVVTFFYTLAESYDGQDHFYRAALNIACGTDPNRRDAILADFDKHFPEWNDKVADLVWELRPKSVLPRLGKLLADPKLTAAQKARVVDILATSDELAAGVTMLDVLKSDAAPEMKARAIESLKLFLPTKWKTLQTGKELASALDALLANEKTTATGLQLIAAANAVDRVDAVAAIAKNKDAAFDLRKEAVRTLGKLPDDKSVSALIEAGSPENPLSVACIQALGELLPKGQKAPKYATVALDSLVRGINAGDRGTPELKSACLTTLAGNRAGTTWLLDAHAKGDLPKELLAEAGRLLRNSPYADLANRAKLAFPAPGKLNPKSLPAVAELARRAGDVARGKAVWNATLTGAAQCAKCHMVRGIGGQVGPDLSMIGKKVSRENLYESLLTPSKAIADQYIQHSVTTNADVTVSGLLVSDTPTAITLRDANGKDTTVLKKDVEGQVRKLKTSIMPDDIIAALNEDELVDLVAYLETLKTAALTPDSFQIVGPFPAKNMDEALDAEYGPEKSEFDAKAVFRLQLPKTIGEAVTGEWKTIRPDGKGYFDLAAYHGNRSTNSASYMHVEIESPSDQAAEILLGPDDGARLWVNGKDVFSSRESKAAAPESQKVSVKLVKGKNTVLLKVANGNNPHGFYFSLTSAEETKVVPRK</sequence>
<dbReference type="InterPro" id="IPR013428">
    <property type="entry name" value="Membrane-bound_put_N"/>
</dbReference>
<dbReference type="InterPro" id="IPR055557">
    <property type="entry name" value="DUF7133"/>
</dbReference>
<dbReference type="InterPro" id="IPR013427">
    <property type="entry name" value="Haem-bd_dom_put"/>
</dbReference>
<comment type="caution">
    <text evidence="7">The sequence shown here is derived from an EMBL/GenBank/DDBJ whole genome shotgun (WGS) entry which is preliminary data.</text>
</comment>
<dbReference type="InterPro" id="IPR009056">
    <property type="entry name" value="Cyt_c-like_dom"/>
</dbReference>
<keyword evidence="8" id="KW-1185">Reference proteome</keyword>
<dbReference type="EMBL" id="JAGKQQ010000001">
    <property type="protein sequence ID" value="MBP3954292.1"/>
    <property type="molecule type" value="Genomic_DNA"/>
</dbReference>
<evidence type="ECO:0000256" key="3">
    <source>
        <dbReference type="ARBA" id="ARBA00023004"/>
    </source>
</evidence>
<evidence type="ECO:0000313" key="8">
    <source>
        <dbReference type="Proteomes" id="UP000676565"/>
    </source>
</evidence>
<dbReference type="PANTHER" id="PTHR33546">
    <property type="entry name" value="LARGE, MULTIFUNCTIONAL SECRETED PROTEIN-RELATED"/>
    <property type="match status" value="1"/>
</dbReference>
<keyword evidence="1 4" id="KW-0349">Heme</keyword>
<feature type="domain" description="Cytochrome c" evidence="6">
    <location>
        <begin position="910"/>
        <end position="1051"/>
    </location>
</feature>
<dbReference type="Gene3D" id="2.120.10.30">
    <property type="entry name" value="TolB, C-terminal domain"/>
    <property type="match status" value="1"/>
</dbReference>
<protein>
    <submittedName>
        <fullName evidence="7">C-type cytochrome</fullName>
    </submittedName>
</protein>
<dbReference type="SUPFAM" id="SSF50952">
    <property type="entry name" value="Soluble quinoprotein glucose dehydrogenase"/>
    <property type="match status" value="1"/>
</dbReference>
<reference evidence="7 8" key="1">
    <citation type="submission" date="2021-04" db="EMBL/GenBank/DDBJ databases">
        <authorList>
            <person name="Ivanova A."/>
        </authorList>
    </citation>
    <scope>NUCLEOTIDE SEQUENCE [LARGE SCALE GENOMIC DNA]</scope>
    <source>
        <strain evidence="7 8">G18</strain>
    </source>
</reference>
<feature type="chain" id="PRO_5047172706" evidence="5">
    <location>
        <begin position="20"/>
        <end position="1223"/>
    </location>
</feature>
<proteinExistence type="predicted"/>
<dbReference type="PANTHER" id="PTHR33546:SF1">
    <property type="entry name" value="LARGE, MULTIFUNCTIONAL SECRETED PROTEIN"/>
    <property type="match status" value="1"/>
</dbReference>